<sequence>MCREAKGLSLLALFSSSLILNTIAYAYPNQQSERNFIPARVPQLPSERIERKFAEKPNAIKKVALSDIDDIQNNSIESSGGGGFSWSNIFGMVMQMLFNPGGSQGPNKSEGLNDGLAPSPWANLLSVGLKLLTAFLGGGAAGGDGIDKVDNGGSQTQFFNIVVDLLEALQTSFSHRSRNARNFGKKDTMSDAAVAGISMMKGYVRSMSTADSKCAQKYMCDANRECSTDIGQGSIFCHLGAYAASFLMQQTTGNSFDILYEAGRRGRSGDDCQQAFLECNEV</sequence>
<feature type="chain" id="PRO_5010726328" evidence="1">
    <location>
        <begin position="27"/>
        <end position="282"/>
    </location>
</feature>
<dbReference type="Pfam" id="PF07841">
    <property type="entry name" value="DM4_12"/>
    <property type="match status" value="1"/>
</dbReference>
<gene>
    <name evidence="3" type="primary">LOC108733300</name>
</gene>
<reference evidence="3" key="1">
    <citation type="submission" date="2025-08" db="UniProtKB">
        <authorList>
            <consortium name="RefSeq"/>
        </authorList>
    </citation>
    <scope>IDENTIFICATION</scope>
    <source>
        <tissue evidence="3">Entire body</tissue>
    </source>
</reference>
<evidence type="ECO:0000313" key="3">
    <source>
        <dbReference type="RefSeq" id="XP_018319900.1"/>
    </source>
</evidence>
<organism evidence="2 3">
    <name type="scientific">Agrilus planipennis</name>
    <name type="common">Emerald ash borer</name>
    <name type="synonym">Agrilus marcopoli</name>
    <dbReference type="NCBI Taxonomy" id="224129"/>
    <lineage>
        <taxon>Eukaryota</taxon>
        <taxon>Metazoa</taxon>
        <taxon>Ecdysozoa</taxon>
        <taxon>Arthropoda</taxon>
        <taxon>Hexapoda</taxon>
        <taxon>Insecta</taxon>
        <taxon>Pterygota</taxon>
        <taxon>Neoptera</taxon>
        <taxon>Endopterygota</taxon>
        <taxon>Coleoptera</taxon>
        <taxon>Polyphaga</taxon>
        <taxon>Elateriformia</taxon>
        <taxon>Buprestoidea</taxon>
        <taxon>Buprestidae</taxon>
        <taxon>Agrilinae</taxon>
        <taxon>Agrilus</taxon>
    </lineage>
</organism>
<dbReference type="PANTHER" id="PTHR41158">
    <property type="entry name" value="AGAP010294-PA"/>
    <property type="match status" value="1"/>
</dbReference>
<dbReference type="AlphaFoldDB" id="A0A1W4WIQ5"/>
<dbReference type="OrthoDB" id="7587145at2759"/>
<proteinExistence type="predicted"/>
<protein>
    <submittedName>
        <fullName evidence="3">Uncharacterized protein LOC108733300 isoform X2</fullName>
    </submittedName>
</protein>
<accession>A0A1W4WIQ5</accession>
<dbReference type="Proteomes" id="UP000192223">
    <property type="component" value="Unplaced"/>
</dbReference>
<dbReference type="GeneID" id="108733300"/>
<evidence type="ECO:0000256" key="1">
    <source>
        <dbReference type="SAM" id="SignalP"/>
    </source>
</evidence>
<evidence type="ECO:0000313" key="2">
    <source>
        <dbReference type="Proteomes" id="UP000192223"/>
    </source>
</evidence>
<dbReference type="InterPro" id="IPR006631">
    <property type="entry name" value="DM4_12"/>
</dbReference>
<dbReference type="RefSeq" id="XP_018319900.1">
    <property type="nucleotide sequence ID" value="XM_018464398.1"/>
</dbReference>
<keyword evidence="1" id="KW-0732">Signal</keyword>
<feature type="signal peptide" evidence="1">
    <location>
        <begin position="1"/>
        <end position="26"/>
    </location>
</feature>
<dbReference type="PANTHER" id="PTHR41158:SF2">
    <property type="entry name" value="AGAP010294-PA"/>
    <property type="match status" value="1"/>
</dbReference>
<keyword evidence="2" id="KW-1185">Reference proteome</keyword>
<name>A0A1W4WIQ5_AGRPL</name>